<keyword evidence="2" id="KW-0472">Membrane</keyword>
<proteinExistence type="predicted"/>
<dbReference type="Gene3D" id="3.40.50.300">
    <property type="entry name" value="P-loop containing nucleotide triphosphate hydrolases"/>
    <property type="match status" value="1"/>
</dbReference>
<dbReference type="InterPro" id="IPR029058">
    <property type="entry name" value="AB_hydrolase_fold"/>
</dbReference>
<keyword evidence="2" id="KW-0812">Transmembrane</keyword>
<gene>
    <name evidence="5" type="ORF">QQZ08_007923</name>
</gene>
<evidence type="ECO:0000256" key="1">
    <source>
        <dbReference type="SAM" id="Coils"/>
    </source>
</evidence>
<keyword evidence="6" id="KW-1185">Reference proteome</keyword>
<evidence type="ECO:0008006" key="7">
    <source>
        <dbReference type="Google" id="ProtNLM"/>
    </source>
</evidence>
<feature type="domain" description="DUF7779" evidence="4">
    <location>
        <begin position="609"/>
        <end position="684"/>
    </location>
</feature>
<sequence>MSGLPPGISEKDAAKMLAQHQTKGEQDIRPEIAILPACSDSNGDASVISILKFPADQQPGFLAGLNQNPMEDITLRFEDNNGARRDITFDRHFHGFTQLYPTARDHPISADIIAITGMDGHAYGSWMSRNGTGAMWLRDFLSRDLPDCRTMIYGYHSKLLALNMSQLKEYGRLFLTEVEKIRHTAELQRRPLIFICHSYGGIVLSHCLVRACLSDNESRKSLYKSTYGMVFFGTPHRGSPKDDVLKMVEQAYPNRVPALLQTGPDSGELRLQLQYFSDIIGDRQIGSFYETEPTPSPVQFASPVDSTYTTVLKMLREFARDAPKVVRQRYDPPVLFPKAQVTVPFTRSTNFFGREDTLARLEEIFDATHCHCRAALTGLGGIGKSAIAINYALRHQKRHPDTSIFWVQATTAARFSQSYREIAEALKIDGRDEPKVDILKLVYDYLSDESHGPWLIVLDNADDRTLFSTTHTGKDDKAGQYRSLSSFLPQRPHGSVLITSRDRSVAEDLAGSTSSILTVFALDEDDSVRLLRERSGDKHSPNEDALHLVKSLDNIPLAITQAAAFISSGSSSITRYIRLYRKGLKNREQDIPIPQAVSVTWKLSFQEIRKHHHSSFKLLSWMSLLHNDDIPDFLFTENIPKYEVDRSLFEKDISPLLRFSLIIIDGESFDMHRLVQLATRSWLAANHELHHRAREARALVANTFPDISAGFEHWEKCLALLPHAEAALALDVGPKDLRQMTQHGKLLYNMAYYEYIKGDHAMALNHSVAAKEIQSEFLKDDDKQLILTKTLIFRLFSELGQWEKAIHEVDSELSGLHDRGPGVIHSNEYLALLEERSRIMLDVGNLKEAEEGARSALRLMMAQDGVSEVHKLDAKRTLARAINFQGEPEQAEALFRQVLSRRKQLWSLDHVDTLKSVVDLAQCLANQGRYNEAWRHFETASTGLKKFPDQENTRAQKVERLWEETRAASQQRGWSRLRRSLQAMWRRTKLRIFGSPRASLTPATSLAELAPVWRLVFSVLTFLAVILLAISLQKSEELMRMPQRLGEDWTRHERRISRKMEDNEALDRDQNEEIQQLKREVEKIRQEKSLQIRC</sequence>
<dbReference type="PANTHER" id="PTHR46082">
    <property type="entry name" value="ATP/GTP-BINDING PROTEIN-RELATED"/>
    <property type="match status" value="1"/>
</dbReference>
<dbReference type="InterPro" id="IPR011990">
    <property type="entry name" value="TPR-like_helical_dom_sf"/>
</dbReference>
<name>A0ABR1HXM0_9HYPO</name>
<evidence type="ECO:0000259" key="3">
    <source>
        <dbReference type="Pfam" id="PF00931"/>
    </source>
</evidence>
<dbReference type="InterPro" id="IPR053137">
    <property type="entry name" value="NLR-like"/>
</dbReference>
<feature type="coiled-coil region" evidence="1">
    <location>
        <begin position="1060"/>
        <end position="1087"/>
    </location>
</feature>
<evidence type="ECO:0000256" key="2">
    <source>
        <dbReference type="SAM" id="Phobius"/>
    </source>
</evidence>
<dbReference type="Proteomes" id="UP001498421">
    <property type="component" value="Unassembled WGS sequence"/>
</dbReference>
<dbReference type="Pfam" id="PF00931">
    <property type="entry name" value="NB-ARC"/>
    <property type="match status" value="1"/>
</dbReference>
<protein>
    <recommendedName>
        <fullName evidence="7">NB-ARC domain-containing protein</fullName>
    </recommendedName>
</protein>
<dbReference type="InterPro" id="IPR027417">
    <property type="entry name" value="P-loop_NTPase"/>
</dbReference>
<keyword evidence="2" id="KW-1133">Transmembrane helix</keyword>
<evidence type="ECO:0000259" key="4">
    <source>
        <dbReference type="Pfam" id="PF25000"/>
    </source>
</evidence>
<dbReference type="InterPro" id="IPR002182">
    <property type="entry name" value="NB-ARC"/>
</dbReference>
<dbReference type="PANTHER" id="PTHR46082:SF6">
    <property type="entry name" value="AAA+ ATPASE DOMAIN-CONTAINING PROTEIN-RELATED"/>
    <property type="match status" value="1"/>
</dbReference>
<dbReference type="Gene3D" id="1.25.40.10">
    <property type="entry name" value="Tetratricopeptide repeat domain"/>
    <property type="match status" value="1"/>
</dbReference>
<dbReference type="Gene3D" id="3.40.50.1820">
    <property type="entry name" value="alpha/beta hydrolase"/>
    <property type="match status" value="1"/>
</dbReference>
<organism evidence="5 6">
    <name type="scientific">Neonectria magnoliae</name>
    <dbReference type="NCBI Taxonomy" id="2732573"/>
    <lineage>
        <taxon>Eukaryota</taxon>
        <taxon>Fungi</taxon>
        <taxon>Dikarya</taxon>
        <taxon>Ascomycota</taxon>
        <taxon>Pezizomycotina</taxon>
        <taxon>Sordariomycetes</taxon>
        <taxon>Hypocreomycetidae</taxon>
        <taxon>Hypocreales</taxon>
        <taxon>Nectriaceae</taxon>
        <taxon>Neonectria</taxon>
    </lineage>
</organism>
<feature type="transmembrane region" description="Helical" evidence="2">
    <location>
        <begin position="1012"/>
        <end position="1032"/>
    </location>
</feature>
<dbReference type="EMBL" id="JAZAVK010000079">
    <property type="protein sequence ID" value="KAK7425600.1"/>
    <property type="molecule type" value="Genomic_DNA"/>
</dbReference>
<dbReference type="Pfam" id="PF25000">
    <property type="entry name" value="DUF7779"/>
    <property type="match status" value="1"/>
</dbReference>
<evidence type="ECO:0000313" key="5">
    <source>
        <dbReference type="EMBL" id="KAK7425600.1"/>
    </source>
</evidence>
<keyword evidence="1" id="KW-0175">Coiled coil</keyword>
<evidence type="ECO:0000313" key="6">
    <source>
        <dbReference type="Proteomes" id="UP001498421"/>
    </source>
</evidence>
<accession>A0ABR1HXM0</accession>
<comment type="caution">
    <text evidence="5">The sequence shown here is derived from an EMBL/GenBank/DDBJ whole genome shotgun (WGS) entry which is preliminary data.</text>
</comment>
<dbReference type="InterPro" id="IPR056681">
    <property type="entry name" value="DUF7779"/>
</dbReference>
<dbReference type="SUPFAM" id="SSF52540">
    <property type="entry name" value="P-loop containing nucleoside triphosphate hydrolases"/>
    <property type="match status" value="1"/>
</dbReference>
<reference evidence="5 6" key="1">
    <citation type="journal article" date="2025" name="Microbiol. Resour. Announc.">
        <title>Draft genome sequences for Neonectria magnoliae and Neonectria punicea, canker pathogens of Liriodendron tulipifera and Acer saccharum in West Virginia.</title>
        <authorList>
            <person name="Petronek H.M."/>
            <person name="Kasson M.T."/>
            <person name="Metheny A.M."/>
            <person name="Stauder C.M."/>
            <person name="Lovett B."/>
            <person name="Lynch S.C."/>
            <person name="Garnas J.R."/>
            <person name="Kasson L.R."/>
            <person name="Stajich J.E."/>
        </authorList>
    </citation>
    <scope>NUCLEOTIDE SEQUENCE [LARGE SCALE GENOMIC DNA]</scope>
    <source>
        <strain evidence="5 6">NRRL 64651</strain>
    </source>
</reference>
<dbReference type="SUPFAM" id="SSF53474">
    <property type="entry name" value="alpha/beta-Hydrolases"/>
    <property type="match status" value="1"/>
</dbReference>
<dbReference type="SUPFAM" id="SSF48452">
    <property type="entry name" value="TPR-like"/>
    <property type="match status" value="1"/>
</dbReference>
<feature type="domain" description="NB-ARC" evidence="3">
    <location>
        <begin position="375"/>
        <end position="537"/>
    </location>
</feature>